<dbReference type="Proteomes" id="UP000037755">
    <property type="component" value="Unassembled WGS sequence"/>
</dbReference>
<keyword evidence="6 11" id="KW-0798">TonB box</keyword>
<proteinExistence type="inferred from homology"/>
<comment type="caution">
    <text evidence="14">The sequence shown here is derived from an EMBL/GenBank/DDBJ whole genome shotgun (WGS) entry which is preliminary data.</text>
</comment>
<keyword evidence="8 14" id="KW-0675">Receptor</keyword>
<comment type="similarity">
    <text evidence="10 11">Belongs to the TonB-dependent receptor family.</text>
</comment>
<keyword evidence="9 10" id="KW-0998">Cell outer membrane</keyword>
<evidence type="ECO:0000256" key="4">
    <source>
        <dbReference type="ARBA" id="ARBA00022692"/>
    </source>
</evidence>
<dbReference type="Pfam" id="PF07715">
    <property type="entry name" value="Plug"/>
    <property type="match status" value="1"/>
</dbReference>
<name>A0A0M9VK31_9FLAO</name>
<dbReference type="Pfam" id="PF00593">
    <property type="entry name" value="TonB_dep_Rec_b-barrel"/>
    <property type="match status" value="1"/>
</dbReference>
<evidence type="ECO:0000259" key="13">
    <source>
        <dbReference type="Pfam" id="PF07715"/>
    </source>
</evidence>
<dbReference type="PANTHER" id="PTHR30069">
    <property type="entry name" value="TONB-DEPENDENT OUTER MEMBRANE RECEPTOR"/>
    <property type="match status" value="1"/>
</dbReference>
<keyword evidence="3 10" id="KW-1134">Transmembrane beta strand</keyword>
<accession>A0A0M9VK31</accession>
<evidence type="ECO:0000256" key="2">
    <source>
        <dbReference type="ARBA" id="ARBA00022448"/>
    </source>
</evidence>
<keyword evidence="7 10" id="KW-0472">Membrane</keyword>
<evidence type="ECO:0000256" key="8">
    <source>
        <dbReference type="ARBA" id="ARBA00023170"/>
    </source>
</evidence>
<evidence type="ECO:0000256" key="3">
    <source>
        <dbReference type="ARBA" id="ARBA00022452"/>
    </source>
</evidence>
<evidence type="ECO:0000256" key="1">
    <source>
        <dbReference type="ARBA" id="ARBA00004571"/>
    </source>
</evidence>
<dbReference type="Gene3D" id="2.170.130.10">
    <property type="entry name" value="TonB-dependent receptor, plug domain"/>
    <property type="match status" value="1"/>
</dbReference>
<sequence length="728" mass="82112">MEAQPKTIQVVVNKPRVEVAITIQKTDPKLLDELVMTKKTEKAEILSKGFSVNVIDTKEAATRNLQTNDLLDRSVGVRVRQNGGLGASVDYNLNGMSGNSVRVFIDGIPISTYGSSFNLNSIPPALIERIEVYKGVIPAHLADDALGGAINVILKKGAKNVVNASASYGSFNTIQSNFNTTFRAEKGFTVKASGFYNYSDNDYEVWGKFVYNILPNGRYEYIRAKRFNNMYRSYGGRIEAGYTDVKWADVFLLAYNGSADFNEIQHGQFMTKPYKGRFTEADAHAFSLNYAKKDFIAKGLDFNLNAVYSRRNEVVNDTVKWNYNWNGQPALGLYGDPVLSPTGAQQGAPTINHITRNVLSVRGGFNYNINEQHKIIFSNMFNTVDRDDYDEMKSALERTFQQTRDLQKSVSSLAYEMQVLESSLRTSLFGKYYSQSHEMRNPVIVNQNGQQTVVEDVSKNTTTTFGYGFAGSYFITPEVMVLASAERAVRMPSDGEIFGSPGENITPNPGLRPEISDNLNLGFRLGTYKIKKHNITVSASAFWRNTSDKIARQANDRVNDAIQTAPFVNLRESQSVGFEATLEYTYNNRLFITANTSKFNSLYKLKYDNNGNILPFYNQQLPNEPFFTVNANAQYNFKDIIQRESEFNVFYNLGYVDPFYTAWLKIDSTRTPAQMVHDLGLTYAFPGKKFVLGFDARNVTNRQVYDNYAVQKPGRAFYVKLNYTFGNF</sequence>
<evidence type="ECO:0000256" key="5">
    <source>
        <dbReference type="ARBA" id="ARBA00022729"/>
    </source>
</evidence>
<feature type="domain" description="TonB-dependent receptor-like beta-barrel" evidence="12">
    <location>
        <begin position="241"/>
        <end position="699"/>
    </location>
</feature>
<dbReference type="PROSITE" id="PS52016">
    <property type="entry name" value="TONB_DEPENDENT_REC_3"/>
    <property type="match status" value="1"/>
</dbReference>
<dbReference type="InterPro" id="IPR012910">
    <property type="entry name" value="Plug_dom"/>
</dbReference>
<keyword evidence="2 10" id="KW-0813">Transport</keyword>
<evidence type="ECO:0000256" key="6">
    <source>
        <dbReference type="ARBA" id="ARBA00023077"/>
    </source>
</evidence>
<keyword evidence="4 10" id="KW-0812">Transmembrane</keyword>
<dbReference type="GO" id="GO:0044718">
    <property type="term" value="P:siderophore transmembrane transport"/>
    <property type="evidence" value="ECO:0007669"/>
    <property type="project" value="TreeGrafter"/>
</dbReference>
<dbReference type="PATRIC" id="fig|1202724.3.peg.3580"/>
<keyword evidence="15" id="KW-1185">Reference proteome</keyword>
<reference evidence="14 15" key="1">
    <citation type="submission" date="2015-08" db="EMBL/GenBank/DDBJ databases">
        <title>Whole genome sequence of Flavobacterium akiainvivens IK-1T, from decaying Wikstroemia oahuensis, an endemic Hawaiian shrub.</title>
        <authorList>
            <person name="Wan X."/>
            <person name="Hou S."/>
            <person name="Saito J."/>
            <person name="Donachie S."/>
        </authorList>
    </citation>
    <scope>NUCLEOTIDE SEQUENCE [LARGE SCALE GENOMIC DNA]</scope>
    <source>
        <strain evidence="14 15">IK-1</strain>
    </source>
</reference>
<evidence type="ECO:0000256" key="7">
    <source>
        <dbReference type="ARBA" id="ARBA00023136"/>
    </source>
</evidence>
<dbReference type="SUPFAM" id="SSF56935">
    <property type="entry name" value="Porins"/>
    <property type="match status" value="1"/>
</dbReference>
<dbReference type="GO" id="GO:0009279">
    <property type="term" value="C:cell outer membrane"/>
    <property type="evidence" value="ECO:0007669"/>
    <property type="project" value="UniProtKB-SubCell"/>
</dbReference>
<feature type="domain" description="TonB-dependent receptor plug" evidence="13">
    <location>
        <begin position="50"/>
        <end position="149"/>
    </location>
</feature>
<evidence type="ECO:0000256" key="11">
    <source>
        <dbReference type="RuleBase" id="RU003357"/>
    </source>
</evidence>
<dbReference type="Gene3D" id="2.40.170.20">
    <property type="entry name" value="TonB-dependent receptor, beta-barrel domain"/>
    <property type="match status" value="1"/>
</dbReference>
<evidence type="ECO:0000313" key="14">
    <source>
        <dbReference type="EMBL" id="KOS08402.1"/>
    </source>
</evidence>
<protein>
    <submittedName>
        <fullName evidence="14">TonB-dependent receptor</fullName>
    </submittedName>
</protein>
<evidence type="ECO:0000256" key="10">
    <source>
        <dbReference type="PROSITE-ProRule" id="PRU01360"/>
    </source>
</evidence>
<dbReference type="AlphaFoldDB" id="A0A0M9VK31"/>
<dbReference type="STRING" id="1202724.AM493_17220"/>
<dbReference type="InterPro" id="IPR037066">
    <property type="entry name" value="Plug_dom_sf"/>
</dbReference>
<organism evidence="14 15">
    <name type="scientific">Flavobacterium akiainvivens</name>
    <dbReference type="NCBI Taxonomy" id="1202724"/>
    <lineage>
        <taxon>Bacteria</taxon>
        <taxon>Pseudomonadati</taxon>
        <taxon>Bacteroidota</taxon>
        <taxon>Flavobacteriia</taxon>
        <taxon>Flavobacteriales</taxon>
        <taxon>Flavobacteriaceae</taxon>
        <taxon>Flavobacterium</taxon>
    </lineage>
</organism>
<dbReference type="EMBL" id="LIYD01000005">
    <property type="protein sequence ID" value="KOS08402.1"/>
    <property type="molecule type" value="Genomic_DNA"/>
</dbReference>
<dbReference type="GO" id="GO:0015344">
    <property type="term" value="F:siderophore uptake transmembrane transporter activity"/>
    <property type="evidence" value="ECO:0007669"/>
    <property type="project" value="TreeGrafter"/>
</dbReference>
<dbReference type="PANTHER" id="PTHR30069:SF29">
    <property type="entry name" value="HEMOGLOBIN AND HEMOGLOBIN-HAPTOGLOBIN-BINDING PROTEIN 1-RELATED"/>
    <property type="match status" value="1"/>
</dbReference>
<keyword evidence="5" id="KW-0732">Signal</keyword>
<evidence type="ECO:0000259" key="12">
    <source>
        <dbReference type="Pfam" id="PF00593"/>
    </source>
</evidence>
<dbReference type="InterPro" id="IPR039426">
    <property type="entry name" value="TonB-dep_rcpt-like"/>
</dbReference>
<comment type="subcellular location">
    <subcellularLocation>
        <location evidence="1 10">Cell outer membrane</location>
        <topology evidence="1 10">Multi-pass membrane protein</topology>
    </subcellularLocation>
</comment>
<gene>
    <name evidence="14" type="ORF">AM493_17220</name>
</gene>
<evidence type="ECO:0000313" key="15">
    <source>
        <dbReference type="Proteomes" id="UP000037755"/>
    </source>
</evidence>
<dbReference type="InterPro" id="IPR036942">
    <property type="entry name" value="Beta-barrel_TonB_sf"/>
</dbReference>
<dbReference type="InterPro" id="IPR000531">
    <property type="entry name" value="Beta-barrel_TonB"/>
</dbReference>
<evidence type="ECO:0000256" key="9">
    <source>
        <dbReference type="ARBA" id="ARBA00023237"/>
    </source>
</evidence>